<evidence type="ECO:0000313" key="6">
    <source>
        <dbReference type="EMBL" id="SER53887.1"/>
    </source>
</evidence>
<evidence type="ECO:0000256" key="2">
    <source>
        <dbReference type="ARBA" id="ARBA00022801"/>
    </source>
</evidence>
<feature type="domain" description="Calcineurin-like phosphoesterase" evidence="5">
    <location>
        <begin position="5"/>
        <end position="206"/>
    </location>
</feature>
<proteinExistence type="inferred from homology"/>
<dbReference type="InterPro" id="IPR029052">
    <property type="entry name" value="Metallo-depent_PP-like"/>
</dbReference>
<dbReference type="InterPro" id="IPR004843">
    <property type="entry name" value="Calcineurin-like_PHP"/>
</dbReference>
<keyword evidence="1" id="KW-0479">Metal-binding</keyword>
<gene>
    <name evidence="6" type="ORF">SAMN05443377_10256</name>
</gene>
<evidence type="ECO:0000256" key="3">
    <source>
        <dbReference type="ARBA" id="ARBA00023004"/>
    </source>
</evidence>
<dbReference type="SUPFAM" id="SSF56300">
    <property type="entry name" value="Metallo-dependent phosphatases"/>
    <property type="match status" value="1"/>
</dbReference>
<dbReference type="PANTHER" id="PTHR42988">
    <property type="entry name" value="PHOSPHOHYDROLASE"/>
    <property type="match status" value="1"/>
</dbReference>
<sequence length="319" mass="33504">MESLHILQLSDTHLRGERLPGTPDPDALWRRALEALDTLGELDLIVLSGDLSDDGSIASYGHLRTTITQFAARHGDAALVWVPGNHDSRPGFRAVLGPGLSRAAVAAGADERPVFSARTIHGFRIIGLDSSVPGRSHGLVDDEQLAWLRDLLSVDCGAGSVVVVHHPPVAPVTPLHQGIGLINTERLADVLADSDVRLVLSGHYHHALIDSIPGRDGAIPVVVAPGIINHNQVLAPRGHELASAASGATLVELTTDPGSSALDQPSAGRALPARVRVIPVTLSPEPQLSLLDPDAVLALAGRIDASEQERRAARGTASR</sequence>
<name>A0A1H9Q091_9ACTN</name>
<dbReference type="PANTHER" id="PTHR42988:SF2">
    <property type="entry name" value="CYCLIC NUCLEOTIDE PHOSPHODIESTERASE CBUA0032-RELATED"/>
    <property type="match status" value="1"/>
</dbReference>
<accession>A0A1H9Q091</accession>
<protein>
    <submittedName>
        <fullName evidence="6">3',5'-cyclic AMP phosphodiesterase CpdA</fullName>
    </submittedName>
</protein>
<reference evidence="6 7" key="1">
    <citation type="submission" date="2016-10" db="EMBL/GenBank/DDBJ databases">
        <authorList>
            <person name="de Groot N.N."/>
        </authorList>
    </citation>
    <scope>NUCLEOTIDE SEQUENCE [LARGE SCALE GENOMIC DNA]</scope>
    <source>
        <strain evidence="6 7">DSM 16859</strain>
    </source>
</reference>
<dbReference type="GO" id="GO:0046872">
    <property type="term" value="F:metal ion binding"/>
    <property type="evidence" value="ECO:0007669"/>
    <property type="project" value="UniProtKB-KW"/>
</dbReference>
<dbReference type="GO" id="GO:0016787">
    <property type="term" value="F:hydrolase activity"/>
    <property type="evidence" value="ECO:0007669"/>
    <property type="project" value="UniProtKB-KW"/>
</dbReference>
<evidence type="ECO:0000259" key="5">
    <source>
        <dbReference type="Pfam" id="PF00149"/>
    </source>
</evidence>
<evidence type="ECO:0000256" key="4">
    <source>
        <dbReference type="ARBA" id="ARBA00025742"/>
    </source>
</evidence>
<dbReference type="Proteomes" id="UP000198815">
    <property type="component" value="Unassembled WGS sequence"/>
</dbReference>
<evidence type="ECO:0000313" key="7">
    <source>
        <dbReference type="Proteomes" id="UP000198815"/>
    </source>
</evidence>
<dbReference type="Pfam" id="PF00149">
    <property type="entry name" value="Metallophos"/>
    <property type="match status" value="1"/>
</dbReference>
<evidence type="ECO:0000256" key="1">
    <source>
        <dbReference type="ARBA" id="ARBA00022723"/>
    </source>
</evidence>
<dbReference type="InterPro" id="IPR050884">
    <property type="entry name" value="CNP_phosphodiesterase-III"/>
</dbReference>
<dbReference type="EMBL" id="FOGZ01000002">
    <property type="protein sequence ID" value="SER53887.1"/>
    <property type="molecule type" value="Genomic_DNA"/>
</dbReference>
<organism evidence="6 7">
    <name type="scientific">Propionibacterium cyclohexanicum</name>
    <dbReference type="NCBI Taxonomy" id="64702"/>
    <lineage>
        <taxon>Bacteria</taxon>
        <taxon>Bacillati</taxon>
        <taxon>Actinomycetota</taxon>
        <taxon>Actinomycetes</taxon>
        <taxon>Propionibacteriales</taxon>
        <taxon>Propionibacteriaceae</taxon>
        <taxon>Propionibacterium</taxon>
    </lineage>
</organism>
<keyword evidence="2" id="KW-0378">Hydrolase</keyword>
<keyword evidence="3" id="KW-0408">Iron</keyword>
<dbReference type="STRING" id="64702.SAMN05443377_10256"/>
<dbReference type="Gene3D" id="3.60.21.10">
    <property type="match status" value="1"/>
</dbReference>
<dbReference type="AlphaFoldDB" id="A0A1H9Q091"/>
<dbReference type="RefSeq" id="WP_177170012.1">
    <property type="nucleotide sequence ID" value="NZ_FOGZ01000002.1"/>
</dbReference>
<comment type="similarity">
    <text evidence="4">Belongs to the cyclic nucleotide phosphodiesterase class-III family.</text>
</comment>
<keyword evidence="7" id="KW-1185">Reference proteome</keyword>